<evidence type="ECO:0000313" key="1">
    <source>
        <dbReference type="EMBL" id="GAA5105660.1"/>
    </source>
</evidence>
<accession>A0ABP9N015</accession>
<dbReference type="RefSeq" id="WP_345488399.1">
    <property type="nucleotide sequence ID" value="NZ_BAABHY010000001.1"/>
</dbReference>
<reference evidence="2" key="1">
    <citation type="journal article" date="2019" name="Int. J. Syst. Evol. Microbiol.">
        <title>The Global Catalogue of Microorganisms (GCM) 10K type strain sequencing project: providing services to taxonomists for standard genome sequencing and annotation.</title>
        <authorList>
            <consortium name="The Broad Institute Genomics Platform"/>
            <consortium name="The Broad Institute Genome Sequencing Center for Infectious Disease"/>
            <person name="Wu L."/>
            <person name="Ma J."/>
        </authorList>
    </citation>
    <scope>NUCLEOTIDE SEQUENCE [LARGE SCALE GENOMIC DNA]</scope>
    <source>
        <strain evidence="2">JCM 18050</strain>
    </source>
</reference>
<keyword evidence="2" id="KW-1185">Reference proteome</keyword>
<gene>
    <name evidence="1" type="ORF">GCM10023211_04650</name>
</gene>
<sequence length="115" mass="12952">MALFIKEAYVNENDYTFLYQGINEGEFKQKIANIMAERGYRDIGDHVYEKGNGTLRMLLGAFYKHYKIQIMPQCLDDGTMCVAIKKRSSGFAGGVIGMNQIQKELAAIKAIFTAL</sequence>
<evidence type="ECO:0000313" key="2">
    <source>
        <dbReference type="Proteomes" id="UP001500171"/>
    </source>
</evidence>
<name>A0ABP9N015_9GAMM</name>
<organism evidence="1 2">
    <name type="scientific">Orbus sasakiae</name>
    <dbReference type="NCBI Taxonomy" id="1078475"/>
    <lineage>
        <taxon>Bacteria</taxon>
        <taxon>Pseudomonadati</taxon>
        <taxon>Pseudomonadota</taxon>
        <taxon>Gammaproteobacteria</taxon>
        <taxon>Orbales</taxon>
        <taxon>Orbaceae</taxon>
        <taxon>Orbus</taxon>
    </lineage>
</organism>
<dbReference type="EMBL" id="BAABHY010000001">
    <property type="protein sequence ID" value="GAA5105660.1"/>
    <property type="molecule type" value="Genomic_DNA"/>
</dbReference>
<dbReference type="Proteomes" id="UP001500171">
    <property type="component" value="Unassembled WGS sequence"/>
</dbReference>
<protein>
    <submittedName>
        <fullName evidence="1">Uncharacterized protein</fullName>
    </submittedName>
</protein>
<comment type="caution">
    <text evidence="1">The sequence shown here is derived from an EMBL/GenBank/DDBJ whole genome shotgun (WGS) entry which is preliminary data.</text>
</comment>
<proteinExistence type="predicted"/>